<evidence type="ECO:0000313" key="1">
    <source>
        <dbReference type="EMBL" id="KAK3086000.1"/>
    </source>
</evidence>
<gene>
    <name evidence="1" type="ORF">FSP39_011983</name>
</gene>
<dbReference type="Proteomes" id="UP001186944">
    <property type="component" value="Unassembled WGS sequence"/>
</dbReference>
<name>A0AA88XHZ0_PINIB</name>
<evidence type="ECO:0000313" key="2">
    <source>
        <dbReference type="Proteomes" id="UP001186944"/>
    </source>
</evidence>
<comment type="caution">
    <text evidence="1">The sequence shown here is derived from an EMBL/GenBank/DDBJ whole genome shotgun (WGS) entry which is preliminary data.</text>
</comment>
<keyword evidence="2" id="KW-1185">Reference proteome</keyword>
<dbReference type="EMBL" id="VSWD01000012">
    <property type="protein sequence ID" value="KAK3086000.1"/>
    <property type="molecule type" value="Genomic_DNA"/>
</dbReference>
<protein>
    <submittedName>
        <fullName evidence="1">Uncharacterized protein</fullName>
    </submittedName>
</protein>
<proteinExistence type="predicted"/>
<reference evidence="1" key="1">
    <citation type="submission" date="2019-08" db="EMBL/GenBank/DDBJ databases">
        <title>The improved chromosome-level genome for the pearl oyster Pinctada fucata martensii using PacBio sequencing and Hi-C.</title>
        <authorList>
            <person name="Zheng Z."/>
        </authorList>
    </citation>
    <scope>NUCLEOTIDE SEQUENCE</scope>
    <source>
        <strain evidence="1">ZZ-2019</strain>
        <tissue evidence="1">Adductor muscle</tissue>
    </source>
</reference>
<dbReference type="AlphaFoldDB" id="A0AA88XHZ0"/>
<accession>A0AA88XHZ0</accession>
<organism evidence="1 2">
    <name type="scientific">Pinctada imbricata</name>
    <name type="common">Atlantic pearl-oyster</name>
    <name type="synonym">Pinctada martensii</name>
    <dbReference type="NCBI Taxonomy" id="66713"/>
    <lineage>
        <taxon>Eukaryota</taxon>
        <taxon>Metazoa</taxon>
        <taxon>Spiralia</taxon>
        <taxon>Lophotrochozoa</taxon>
        <taxon>Mollusca</taxon>
        <taxon>Bivalvia</taxon>
        <taxon>Autobranchia</taxon>
        <taxon>Pteriomorphia</taxon>
        <taxon>Pterioida</taxon>
        <taxon>Pterioidea</taxon>
        <taxon>Pteriidae</taxon>
        <taxon>Pinctada</taxon>
    </lineage>
</organism>
<sequence>MLLASCAYLNGEYYKLFQIVNVIQKKLQREYIYLWCIFSKMDSIFSYKEQGMSDETIMKTRVLDGFRYETWKSQLLRLESEAKERNSGNDVLELPPLVFLNLLLIFSYSRLNLKDNRNKVLRDLQHLLCNDNNYHISKYRKAISWEILGICQQLCGNYDSAYQSYLKALNDQYNDFKQATIARIITLFLKIWRTRSTAFVV</sequence>